<dbReference type="GO" id="GO:0019165">
    <property type="term" value="F:thiamine kinase activity"/>
    <property type="evidence" value="ECO:0007669"/>
    <property type="project" value="UniProtKB-UniRule"/>
</dbReference>
<comment type="similarity">
    <text evidence="5">Belongs to the thiamine kinase family.</text>
</comment>
<keyword evidence="3 5" id="KW-0418">Kinase</keyword>
<dbReference type="AlphaFoldDB" id="A0A3N0UVT0"/>
<protein>
    <recommendedName>
        <fullName evidence="5">Thiamine kinase</fullName>
        <ecNumber evidence="5">2.7.1.89</ecNumber>
    </recommendedName>
</protein>
<dbReference type="Pfam" id="PF01636">
    <property type="entry name" value="APH"/>
    <property type="match status" value="1"/>
</dbReference>
<dbReference type="UniPathway" id="UPA00060">
    <property type="reaction ID" value="UER00596"/>
</dbReference>
<comment type="function">
    <text evidence="5">Catalyzes the phosphorylation of thiamine to thiamine phosphate.</text>
</comment>
<dbReference type="Gene3D" id="3.90.1200.10">
    <property type="match status" value="1"/>
</dbReference>
<keyword evidence="2 5" id="KW-0547">Nucleotide-binding</keyword>
<keyword evidence="1 5" id="KW-0808">Transferase</keyword>
<dbReference type="GO" id="GO:0006772">
    <property type="term" value="P:thiamine metabolic process"/>
    <property type="evidence" value="ECO:0007669"/>
    <property type="project" value="InterPro"/>
</dbReference>
<dbReference type="EMBL" id="RJUJ01000001">
    <property type="protein sequence ID" value="ROH84585.1"/>
    <property type="molecule type" value="Genomic_DNA"/>
</dbReference>
<dbReference type="GO" id="GO:0009229">
    <property type="term" value="P:thiamine diphosphate biosynthetic process"/>
    <property type="evidence" value="ECO:0007669"/>
    <property type="project" value="UniProtKB-UniRule"/>
</dbReference>
<dbReference type="Proteomes" id="UP000274511">
    <property type="component" value="Unassembled WGS sequence"/>
</dbReference>
<proteinExistence type="inferred from homology"/>
<evidence type="ECO:0000259" key="6">
    <source>
        <dbReference type="Pfam" id="PF01636"/>
    </source>
</evidence>
<comment type="catalytic activity">
    <reaction evidence="5">
        <text>thiamine + ATP = thiamine phosphate + ADP + H(+)</text>
        <dbReference type="Rhea" id="RHEA:12012"/>
        <dbReference type="ChEBI" id="CHEBI:15378"/>
        <dbReference type="ChEBI" id="CHEBI:18385"/>
        <dbReference type="ChEBI" id="CHEBI:30616"/>
        <dbReference type="ChEBI" id="CHEBI:37575"/>
        <dbReference type="ChEBI" id="CHEBI:456216"/>
        <dbReference type="EC" id="2.7.1.89"/>
    </reaction>
</comment>
<organism evidence="7 8">
    <name type="scientific">Lonsdalea populi</name>
    <dbReference type="NCBI Taxonomy" id="1172565"/>
    <lineage>
        <taxon>Bacteria</taxon>
        <taxon>Pseudomonadati</taxon>
        <taxon>Pseudomonadota</taxon>
        <taxon>Gammaproteobacteria</taxon>
        <taxon>Enterobacterales</taxon>
        <taxon>Pectobacteriaceae</taxon>
        <taxon>Lonsdalea</taxon>
    </lineage>
</organism>
<evidence type="ECO:0000313" key="8">
    <source>
        <dbReference type="Proteomes" id="UP000274511"/>
    </source>
</evidence>
<dbReference type="InterPro" id="IPR011009">
    <property type="entry name" value="Kinase-like_dom_sf"/>
</dbReference>
<feature type="domain" description="Aminoglycoside phosphotransferase" evidence="6">
    <location>
        <begin position="28"/>
        <end position="230"/>
    </location>
</feature>
<keyword evidence="4 5" id="KW-0067">ATP-binding</keyword>
<evidence type="ECO:0000256" key="5">
    <source>
        <dbReference type="HAMAP-Rule" id="MF_01604"/>
    </source>
</evidence>
<evidence type="ECO:0000256" key="4">
    <source>
        <dbReference type="ARBA" id="ARBA00022840"/>
    </source>
</evidence>
<evidence type="ECO:0000256" key="3">
    <source>
        <dbReference type="ARBA" id="ARBA00022777"/>
    </source>
</evidence>
<reference evidence="7 8" key="1">
    <citation type="submission" date="2018-10" db="EMBL/GenBank/DDBJ databases">
        <title>New species genome.</title>
        <authorList>
            <person name="Li Y."/>
        </authorList>
    </citation>
    <scope>NUCLEOTIDE SEQUENCE [LARGE SCALE GENOMIC DNA]</scope>
    <source>
        <strain evidence="7 8">L6_4B</strain>
    </source>
</reference>
<dbReference type="SUPFAM" id="SSF56112">
    <property type="entry name" value="Protein kinase-like (PK-like)"/>
    <property type="match status" value="1"/>
</dbReference>
<dbReference type="STRING" id="1172565.AU508_00195"/>
<sequence>MTQSALLALLKRQKPASTAGFCLSEVRGLSAESWRVHTPEGDWLARKQSRDVAQLGGDRRREFRVLRQLSVCGLAPKPIGLCGQWLLVEWLDGSVATESQFADLVRNGELAARLAVLHHQPRYGFPLPLKALLARHWQTMSPDRRVPKLLHHLKSWLSRPLPPASILAPLHLDVHPDNLVHHSQNWRLIDWEYAADGDIALELAALFRANALAPERQQRFLVDYCRQWPGMSPRLLSVRIQQWLPWVDFLMLMWYEVRWQQTRQTTFLQAATPLRLKLGLPW</sequence>
<dbReference type="GO" id="GO:0005524">
    <property type="term" value="F:ATP binding"/>
    <property type="evidence" value="ECO:0007669"/>
    <property type="project" value="UniProtKB-KW"/>
</dbReference>
<comment type="pathway">
    <text evidence="5">Cofactor biosynthesis; thiamine diphosphate biosynthesis; thiamine phosphate from thiamine: step 1/1.</text>
</comment>
<dbReference type="InterPro" id="IPR002575">
    <property type="entry name" value="Aminoglycoside_PTrfase"/>
</dbReference>
<dbReference type="RefSeq" id="WP_123235801.1">
    <property type="nucleotide sequence ID" value="NZ_RJUI01000001.1"/>
</dbReference>
<gene>
    <name evidence="5" type="primary">thiK</name>
    <name evidence="7" type="ORF">EC392_00020</name>
</gene>
<evidence type="ECO:0000313" key="7">
    <source>
        <dbReference type="EMBL" id="ROH84585.1"/>
    </source>
</evidence>
<evidence type="ECO:0000256" key="1">
    <source>
        <dbReference type="ARBA" id="ARBA00022679"/>
    </source>
</evidence>
<dbReference type="InterPro" id="IPR014093">
    <property type="entry name" value="Thiamine_kinase"/>
</dbReference>
<dbReference type="EC" id="2.7.1.89" evidence="5"/>
<accession>A0A3N0UVT0</accession>
<comment type="caution">
    <text evidence="7">The sequence shown here is derived from an EMBL/GenBank/DDBJ whole genome shotgun (WGS) entry which is preliminary data.</text>
</comment>
<evidence type="ECO:0000256" key="2">
    <source>
        <dbReference type="ARBA" id="ARBA00022741"/>
    </source>
</evidence>
<dbReference type="HAMAP" id="MF_01604">
    <property type="entry name" value="Thiamine_kinase"/>
    <property type="match status" value="1"/>
</dbReference>
<name>A0A3N0UVT0_9GAMM</name>